<dbReference type="RefSeq" id="XP_025344842.1">
    <property type="nucleotide sequence ID" value="XM_025489207.1"/>
</dbReference>
<dbReference type="EMBL" id="KZ819342">
    <property type="protein sequence ID" value="PWN17682.1"/>
    <property type="molecule type" value="Genomic_DNA"/>
</dbReference>
<evidence type="ECO:0000313" key="1">
    <source>
        <dbReference type="EMBL" id="PWN17682.1"/>
    </source>
</evidence>
<dbReference type="AlphaFoldDB" id="A0A316TVW8"/>
<proteinExistence type="predicted"/>
<dbReference type="Proteomes" id="UP000245942">
    <property type="component" value="Unassembled WGS sequence"/>
</dbReference>
<evidence type="ECO:0000313" key="2">
    <source>
        <dbReference type="Proteomes" id="UP000245942"/>
    </source>
</evidence>
<accession>A0A316TVW8</accession>
<organism evidence="1 2">
    <name type="scientific">Pseudomicrostroma glucosiphilum</name>
    <dbReference type="NCBI Taxonomy" id="1684307"/>
    <lineage>
        <taxon>Eukaryota</taxon>
        <taxon>Fungi</taxon>
        <taxon>Dikarya</taxon>
        <taxon>Basidiomycota</taxon>
        <taxon>Ustilaginomycotina</taxon>
        <taxon>Exobasidiomycetes</taxon>
        <taxon>Microstromatales</taxon>
        <taxon>Microstromatales incertae sedis</taxon>
        <taxon>Pseudomicrostroma</taxon>
    </lineage>
</organism>
<keyword evidence="2" id="KW-1185">Reference proteome</keyword>
<name>A0A316TVW8_9BASI</name>
<dbReference type="GeneID" id="37010941"/>
<sequence>MVRARHLPQRQPIRVATLQLRRRRLAPSSVWDSLWTTCSLRVNPSVGELEFLSCVCSCCGPTALVLQCCRPRRGTDERFQLGLRPDGYGPLSDRAYKLCYAGIQKFLPVLCLFDLGIQSCGDCRGLARSDVQ</sequence>
<gene>
    <name evidence="1" type="ORF">BCV69DRAFT_128638</name>
</gene>
<reference evidence="1 2" key="1">
    <citation type="journal article" date="2018" name="Mol. Biol. Evol.">
        <title>Broad Genomic Sampling Reveals a Smut Pathogenic Ancestry of the Fungal Clade Ustilaginomycotina.</title>
        <authorList>
            <person name="Kijpornyongpan T."/>
            <person name="Mondo S.J."/>
            <person name="Barry K."/>
            <person name="Sandor L."/>
            <person name="Lee J."/>
            <person name="Lipzen A."/>
            <person name="Pangilinan J."/>
            <person name="LaButti K."/>
            <person name="Hainaut M."/>
            <person name="Henrissat B."/>
            <person name="Grigoriev I.V."/>
            <person name="Spatafora J.W."/>
            <person name="Aime M.C."/>
        </authorList>
    </citation>
    <scope>NUCLEOTIDE SEQUENCE [LARGE SCALE GENOMIC DNA]</scope>
    <source>
        <strain evidence="1 2">MCA 4718</strain>
    </source>
</reference>
<protein>
    <submittedName>
        <fullName evidence="1">Uncharacterized protein</fullName>
    </submittedName>
</protein>